<sequence>MLLEELHVKYINNSEFGQVQPFPTMLTMKERLQLDEISLLHVSTKDTLADMLTKPLNRVPLEKHCPMFGIAP</sequence>
<evidence type="ECO:0000313" key="2">
    <source>
        <dbReference type="Proteomes" id="UP000325313"/>
    </source>
</evidence>
<proteinExistence type="predicted"/>
<dbReference type="AlphaFoldDB" id="A0A5B0SGM3"/>
<comment type="caution">
    <text evidence="1">The sequence shown here is derived from an EMBL/GenBank/DDBJ whole genome shotgun (WGS) entry which is preliminary data.</text>
</comment>
<organism evidence="1 2">
    <name type="scientific">Puccinia graminis f. sp. tritici</name>
    <dbReference type="NCBI Taxonomy" id="56615"/>
    <lineage>
        <taxon>Eukaryota</taxon>
        <taxon>Fungi</taxon>
        <taxon>Dikarya</taxon>
        <taxon>Basidiomycota</taxon>
        <taxon>Pucciniomycotina</taxon>
        <taxon>Pucciniomycetes</taxon>
        <taxon>Pucciniales</taxon>
        <taxon>Pucciniaceae</taxon>
        <taxon>Puccinia</taxon>
    </lineage>
</organism>
<name>A0A5B0SGM3_PUCGR</name>
<dbReference type="EMBL" id="VDEP01000035">
    <property type="protein sequence ID" value="KAA1136619.1"/>
    <property type="molecule type" value="Genomic_DNA"/>
</dbReference>
<gene>
    <name evidence="1" type="ORF">PGTUg99_036402</name>
</gene>
<protein>
    <submittedName>
        <fullName evidence="1">Uncharacterized protein</fullName>
    </submittedName>
</protein>
<reference evidence="1 2" key="1">
    <citation type="submission" date="2019-05" db="EMBL/GenBank/DDBJ databases">
        <title>Emergence of the Ug99 lineage of the wheat stem rust pathogen through somatic hybridization.</title>
        <authorList>
            <person name="Li F."/>
            <person name="Upadhyaya N.M."/>
            <person name="Sperschneider J."/>
            <person name="Matny O."/>
            <person name="Nguyen-Phuc H."/>
            <person name="Mago R."/>
            <person name="Raley C."/>
            <person name="Miller M.E."/>
            <person name="Silverstein K.A.T."/>
            <person name="Henningsen E."/>
            <person name="Hirsch C.D."/>
            <person name="Visser B."/>
            <person name="Pretorius Z.A."/>
            <person name="Steffenson B.J."/>
            <person name="Schwessinger B."/>
            <person name="Dodds P.N."/>
            <person name="Figueroa M."/>
        </authorList>
    </citation>
    <scope>NUCLEOTIDE SEQUENCE [LARGE SCALE GENOMIC DNA]</scope>
    <source>
        <strain evidence="1 2">Ug99</strain>
    </source>
</reference>
<evidence type="ECO:0000313" key="1">
    <source>
        <dbReference type="EMBL" id="KAA1136619.1"/>
    </source>
</evidence>
<dbReference type="Proteomes" id="UP000325313">
    <property type="component" value="Unassembled WGS sequence"/>
</dbReference>
<accession>A0A5B0SGM3</accession>